<dbReference type="STRING" id="1307761.L21SP2_2668"/>
<accession>V5WK72</accession>
<name>V5WK72_9SPIO</name>
<dbReference type="HOGENOM" id="CLU_2318480_0_0_12"/>
<dbReference type="RefSeq" id="WP_024268918.1">
    <property type="nucleotide sequence ID" value="NC_023035.1"/>
</dbReference>
<evidence type="ECO:0000313" key="2">
    <source>
        <dbReference type="Proteomes" id="UP000018680"/>
    </source>
</evidence>
<dbReference type="AlphaFoldDB" id="V5WK72"/>
<keyword evidence="2" id="KW-1185">Reference proteome</keyword>
<dbReference type="eggNOG" id="COG2801">
    <property type="taxonomic scope" value="Bacteria"/>
</dbReference>
<sequence>MLQINDVLQYGSARYRILEVTSEGYLWISIDVDKGFPAQILEAEIEEALLSSELRIIDDPYSDLTLINPPPESIAKETRDKRLELIAELVSTPEIYIKT</sequence>
<gene>
    <name evidence="1" type="ORF">L21SP2_2668</name>
</gene>
<dbReference type="OrthoDB" id="501284at2"/>
<protein>
    <submittedName>
        <fullName evidence="1">Transposon Tn7 transposition protein tnsB</fullName>
    </submittedName>
</protein>
<dbReference type="Proteomes" id="UP000018680">
    <property type="component" value="Chromosome"/>
</dbReference>
<reference evidence="1 2" key="1">
    <citation type="journal article" date="2015" name="Stand. Genomic Sci.">
        <title>Complete genome sequence and description of Salinispira pacifica gen. nov., sp. nov., a novel spirochaete isolated form a hypersaline microbial mat.</title>
        <authorList>
            <person name="Ben Hania W."/>
            <person name="Joseph M."/>
            <person name="Schumann P."/>
            <person name="Bunk B."/>
            <person name="Fiebig A."/>
            <person name="Sproer C."/>
            <person name="Klenk H.P."/>
            <person name="Fardeau M.L."/>
            <person name="Spring S."/>
        </authorList>
    </citation>
    <scope>NUCLEOTIDE SEQUENCE [LARGE SCALE GENOMIC DNA]</scope>
    <source>
        <strain evidence="1 2">L21-RPul-D2</strain>
    </source>
</reference>
<organism evidence="1 2">
    <name type="scientific">Salinispira pacifica</name>
    <dbReference type="NCBI Taxonomy" id="1307761"/>
    <lineage>
        <taxon>Bacteria</taxon>
        <taxon>Pseudomonadati</taxon>
        <taxon>Spirochaetota</taxon>
        <taxon>Spirochaetia</taxon>
        <taxon>Spirochaetales</taxon>
        <taxon>Spirochaetaceae</taxon>
        <taxon>Salinispira</taxon>
    </lineage>
</organism>
<evidence type="ECO:0000313" key="1">
    <source>
        <dbReference type="EMBL" id="AHC16020.1"/>
    </source>
</evidence>
<dbReference type="EMBL" id="CP006939">
    <property type="protein sequence ID" value="AHC16020.1"/>
    <property type="molecule type" value="Genomic_DNA"/>
</dbReference>
<dbReference type="KEGG" id="slr:L21SP2_2668"/>
<proteinExistence type="predicted"/>